<dbReference type="EMBL" id="ACPB03006584">
    <property type="status" value="NOT_ANNOTATED_CDS"/>
    <property type="molecule type" value="Genomic_DNA"/>
</dbReference>
<sequence length="227" mass="25771">MPAPSEEVEGIIPCPPELPLVASLDPAPVEVHTLNRDGLYDIEATVTVDEKDLTSPATFDCILRIPETNYTVRKSTIYYTVFRLNNVRNNPNKLRFISPVTYEYRALFLLQERVGIFFPLNNVRNNPNKLRFISTVTYEYRALFLLQERVGISPRPSTTSSTVKPTTTMLASDSLSSYRTGERSNSWRTTSHTTQLYRGQPDDSSLNGSGKEDPVLKRKLALFLFLF</sequence>
<proteinExistence type="predicted"/>
<accession>T1I0K4</accession>
<organism evidence="2 3">
    <name type="scientific">Rhodnius prolixus</name>
    <name type="common">Triatomid bug</name>
    <dbReference type="NCBI Taxonomy" id="13249"/>
    <lineage>
        <taxon>Eukaryota</taxon>
        <taxon>Metazoa</taxon>
        <taxon>Ecdysozoa</taxon>
        <taxon>Arthropoda</taxon>
        <taxon>Hexapoda</taxon>
        <taxon>Insecta</taxon>
        <taxon>Pterygota</taxon>
        <taxon>Neoptera</taxon>
        <taxon>Paraneoptera</taxon>
        <taxon>Hemiptera</taxon>
        <taxon>Heteroptera</taxon>
        <taxon>Panheteroptera</taxon>
        <taxon>Cimicomorpha</taxon>
        <taxon>Reduviidae</taxon>
        <taxon>Triatominae</taxon>
        <taxon>Rhodnius</taxon>
    </lineage>
</organism>
<dbReference type="VEuPathDB" id="VectorBase:RPRC009824"/>
<reference evidence="2" key="1">
    <citation type="submission" date="2015-05" db="UniProtKB">
        <authorList>
            <consortium name="EnsemblMetazoa"/>
        </authorList>
    </citation>
    <scope>IDENTIFICATION</scope>
</reference>
<evidence type="ECO:0000313" key="2">
    <source>
        <dbReference type="EnsemblMetazoa" id="RPRC009824-PA"/>
    </source>
</evidence>
<evidence type="ECO:0000313" key="3">
    <source>
        <dbReference type="Proteomes" id="UP000015103"/>
    </source>
</evidence>
<protein>
    <submittedName>
        <fullName evidence="2">Uncharacterized protein</fullName>
    </submittedName>
</protein>
<keyword evidence="3" id="KW-1185">Reference proteome</keyword>
<dbReference type="Proteomes" id="UP000015103">
    <property type="component" value="Unassembled WGS sequence"/>
</dbReference>
<name>T1I0K4_RHOPR</name>
<dbReference type="HOGENOM" id="CLU_1221023_0_0_1"/>
<dbReference type="InParanoid" id="T1I0K4"/>
<feature type="compositionally biased region" description="Polar residues" evidence="1">
    <location>
        <begin position="179"/>
        <end position="208"/>
    </location>
</feature>
<dbReference type="AlphaFoldDB" id="T1I0K4"/>
<dbReference type="EnsemblMetazoa" id="RPRC009824-RA">
    <property type="protein sequence ID" value="RPRC009824-PA"/>
    <property type="gene ID" value="RPRC009824"/>
</dbReference>
<dbReference type="EMBL" id="ACPB03006585">
    <property type="status" value="NOT_ANNOTATED_CDS"/>
    <property type="molecule type" value="Genomic_DNA"/>
</dbReference>
<evidence type="ECO:0000256" key="1">
    <source>
        <dbReference type="SAM" id="MobiDB-lite"/>
    </source>
</evidence>
<dbReference type="EMBL" id="ACPB03006583">
    <property type="status" value="NOT_ANNOTATED_CDS"/>
    <property type="molecule type" value="Genomic_DNA"/>
</dbReference>
<feature type="region of interest" description="Disordered" evidence="1">
    <location>
        <begin position="179"/>
        <end position="211"/>
    </location>
</feature>
<dbReference type="EMBL" id="ACPB03006586">
    <property type="status" value="NOT_ANNOTATED_CDS"/>
    <property type="molecule type" value="Genomic_DNA"/>
</dbReference>